<dbReference type="Proteomes" id="UP000768646">
    <property type="component" value="Unassembled WGS sequence"/>
</dbReference>
<keyword evidence="2" id="KW-1185">Reference proteome</keyword>
<protein>
    <submittedName>
        <fullName evidence="1">Uncharacterized protein</fullName>
    </submittedName>
</protein>
<organism evidence="1 2">
    <name type="scientific">Pneumocystis oryctolagi</name>
    <dbReference type="NCBI Taxonomy" id="42067"/>
    <lineage>
        <taxon>Eukaryota</taxon>
        <taxon>Fungi</taxon>
        <taxon>Dikarya</taxon>
        <taxon>Ascomycota</taxon>
        <taxon>Taphrinomycotina</taxon>
        <taxon>Pneumocystomycetes</taxon>
        <taxon>Pneumocystaceae</taxon>
        <taxon>Pneumocystis</taxon>
    </lineage>
</organism>
<gene>
    <name evidence="1" type="ORF">PORY_002739</name>
</gene>
<proteinExistence type="predicted"/>
<accession>A0ACB7C8N8</accession>
<sequence length="343" mass="37879">MSSGFTQSQQCIAFMVVEWLQNCIKEGIIPEEEKEGIEVAEFQAQCISGAFSVNPYNNEQRKTLGIDSQTLTNIFEEMHQKTTNSVKISSEFTTSISTTCNINANDKIKAEELKSQGNNAMSRKDYSYAIHCYTEALKYFPHDVIYLSNRAAAYSQSGDNHSAIKDAKLALEIDPSYSKAYSRLGHAYYALGSYKDALEIYEKGLKVDPTSETMKRGYELVKKNLNEQNDTHSQEKTSDTDNASKTQNSSNEIPRGVSGIPNLASMMNNPTFMSVAQNLMSSGALNDLLSNPRVAQMAQNIMSGGQAPNIHDIMNDPEMRNIRTKNFMGNLGGGNSGKSSDSN</sequence>
<dbReference type="EMBL" id="JABTEG010000018">
    <property type="protein sequence ID" value="KAG4303851.1"/>
    <property type="molecule type" value="Genomic_DNA"/>
</dbReference>
<name>A0ACB7C8N8_9ASCO</name>
<comment type="caution">
    <text evidence="1">The sequence shown here is derived from an EMBL/GenBank/DDBJ whole genome shotgun (WGS) entry which is preliminary data.</text>
</comment>
<evidence type="ECO:0000313" key="1">
    <source>
        <dbReference type="EMBL" id="KAG4303851.1"/>
    </source>
</evidence>
<reference evidence="1 2" key="1">
    <citation type="journal article" date="2021" name="Commun. Biol.">
        <title>Genomic insights into the host specific adaptation of the Pneumocystis genus.</title>
        <authorList>
            <person name="Cisse O.H."/>
            <person name="Ma L."/>
            <person name="Dekker J.P."/>
            <person name="Khil P.P."/>
            <person name="Youn J.-H."/>
            <person name="Brenchley J.M."/>
            <person name="Blair R."/>
            <person name="Pahar B."/>
            <person name="Chabe M."/>
            <person name="Van Rompay K.K.A."/>
            <person name="Keesler R."/>
            <person name="Sukura A."/>
            <person name="Hirsch V."/>
            <person name="Kutty G."/>
            <person name="Liu Y."/>
            <person name="Peng L."/>
            <person name="Chen J."/>
            <person name="Song J."/>
            <person name="Weissenbacher-Lang C."/>
            <person name="Xu J."/>
            <person name="Upham N.S."/>
            <person name="Stajich J.E."/>
            <person name="Cuomo C.A."/>
            <person name="Cushion M.T."/>
            <person name="Kovacs J.A."/>
        </authorList>
    </citation>
    <scope>NUCLEOTIDE SEQUENCE [LARGE SCALE GENOMIC DNA]</scope>
    <source>
        <strain evidence="1 2">RABM</strain>
    </source>
</reference>
<evidence type="ECO:0000313" key="2">
    <source>
        <dbReference type="Proteomes" id="UP000768646"/>
    </source>
</evidence>